<dbReference type="Gene3D" id="3.40.50.2300">
    <property type="match status" value="1"/>
</dbReference>
<dbReference type="GO" id="GO:0000160">
    <property type="term" value="P:phosphorelay signal transduction system"/>
    <property type="evidence" value="ECO:0007669"/>
    <property type="project" value="InterPro"/>
</dbReference>
<proteinExistence type="predicted"/>
<dbReference type="eggNOG" id="COG0745">
    <property type="taxonomic scope" value="Bacteria"/>
</dbReference>
<sequence length="160" mass="18059">MTEPDGEEAAPMAQVLFIEDSAVEIRLVTDLLNRARVQFDGHWVTSAEDALRFLRNEPRFESAPRPDLIFLDLNLPRIQGGGFLKELRGLPELKTIPVVVLSGSDFEEDVIGARELGAVHYLVKPLNYEKLCEVVARVRSLKLETRGDDLFLCAEDLRRV</sequence>
<dbReference type="STRING" id="715226.ABI_14040"/>
<feature type="modified residue" description="4-aspartylphosphate" evidence="1">
    <location>
        <position position="72"/>
    </location>
</feature>
<evidence type="ECO:0000256" key="1">
    <source>
        <dbReference type="PROSITE-ProRule" id="PRU00169"/>
    </source>
</evidence>
<dbReference type="SMART" id="SM00448">
    <property type="entry name" value="REC"/>
    <property type="match status" value="1"/>
</dbReference>
<dbReference type="PROSITE" id="PS50110">
    <property type="entry name" value="RESPONSE_REGULATORY"/>
    <property type="match status" value="1"/>
</dbReference>
<evidence type="ECO:0000313" key="3">
    <source>
        <dbReference type="EMBL" id="EGF92965.1"/>
    </source>
</evidence>
<dbReference type="RefSeq" id="WP_006272150.1">
    <property type="nucleotide sequence ID" value="NZ_GL883077.1"/>
</dbReference>
<keyword evidence="1" id="KW-0597">Phosphoprotein</keyword>
<gene>
    <name evidence="3" type="ORF">ABI_14040</name>
</gene>
<evidence type="ECO:0000313" key="4">
    <source>
        <dbReference type="Proteomes" id="UP000006512"/>
    </source>
</evidence>
<dbReference type="PANTHER" id="PTHR44520:SF2">
    <property type="entry name" value="RESPONSE REGULATOR RCP1"/>
    <property type="match status" value="1"/>
</dbReference>
<dbReference type="Pfam" id="PF00072">
    <property type="entry name" value="Response_reg"/>
    <property type="match status" value="1"/>
</dbReference>
<dbReference type="HOGENOM" id="CLU_000445_69_17_5"/>
<protein>
    <submittedName>
        <fullName evidence="3">Alkaline phosphatase synthesis transcriptional regulatory protein sphR</fullName>
    </submittedName>
</protein>
<organism evidence="3 4">
    <name type="scientific">Asticcacaulis biprosthecium C19</name>
    <dbReference type="NCBI Taxonomy" id="715226"/>
    <lineage>
        <taxon>Bacteria</taxon>
        <taxon>Pseudomonadati</taxon>
        <taxon>Pseudomonadota</taxon>
        <taxon>Alphaproteobacteria</taxon>
        <taxon>Caulobacterales</taxon>
        <taxon>Caulobacteraceae</taxon>
        <taxon>Asticcacaulis</taxon>
    </lineage>
</organism>
<dbReference type="OrthoDB" id="9793549at2"/>
<keyword evidence="4" id="KW-1185">Reference proteome</keyword>
<accession>F4QIH6</accession>
<dbReference type="InterPro" id="IPR001789">
    <property type="entry name" value="Sig_transdc_resp-reg_receiver"/>
</dbReference>
<dbReference type="SUPFAM" id="SSF52172">
    <property type="entry name" value="CheY-like"/>
    <property type="match status" value="1"/>
</dbReference>
<name>F4QIH6_9CAUL</name>
<dbReference type="InterPro" id="IPR011006">
    <property type="entry name" value="CheY-like_superfamily"/>
</dbReference>
<dbReference type="InterPro" id="IPR052893">
    <property type="entry name" value="TCS_response_regulator"/>
</dbReference>
<evidence type="ECO:0000259" key="2">
    <source>
        <dbReference type="PROSITE" id="PS50110"/>
    </source>
</evidence>
<dbReference type="CDD" id="cd17557">
    <property type="entry name" value="REC_Rcp-like"/>
    <property type="match status" value="1"/>
</dbReference>
<dbReference type="Proteomes" id="UP000006512">
    <property type="component" value="Unassembled WGS sequence"/>
</dbReference>
<dbReference type="EMBL" id="GL883077">
    <property type="protein sequence ID" value="EGF92965.1"/>
    <property type="molecule type" value="Genomic_DNA"/>
</dbReference>
<dbReference type="AlphaFoldDB" id="F4QIH6"/>
<dbReference type="PANTHER" id="PTHR44520">
    <property type="entry name" value="RESPONSE REGULATOR RCP1-RELATED"/>
    <property type="match status" value="1"/>
</dbReference>
<feature type="domain" description="Response regulatory" evidence="2">
    <location>
        <begin position="14"/>
        <end position="139"/>
    </location>
</feature>
<reference evidence="4" key="1">
    <citation type="submission" date="2011-03" db="EMBL/GenBank/DDBJ databases">
        <title>Draft genome sequence of Brevundimonas diminuta.</title>
        <authorList>
            <person name="Brown P.J.B."/>
            <person name="Buechlein A."/>
            <person name="Hemmerich C."/>
            <person name="Brun Y.V."/>
        </authorList>
    </citation>
    <scope>NUCLEOTIDE SEQUENCE [LARGE SCALE GENOMIC DNA]</scope>
    <source>
        <strain evidence="4">C19</strain>
    </source>
</reference>